<protein>
    <submittedName>
        <fullName evidence="2">Type II toxin-antitoxin system RelE/ParE family toxin</fullName>
    </submittedName>
</protein>
<evidence type="ECO:0000256" key="1">
    <source>
        <dbReference type="ARBA" id="ARBA00022649"/>
    </source>
</evidence>
<dbReference type="InterPro" id="IPR007712">
    <property type="entry name" value="RelE/ParE_toxin"/>
</dbReference>
<dbReference type="RefSeq" id="WP_166124873.1">
    <property type="nucleotide sequence ID" value="NZ_JAANOQ010000001.1"/>
</dbReference>
<dbReference type="Pfam" id="PF05016">
    <property type="entry name" value="ParE_toxin"/>
    <property type="match status" value="1"/>
</dbReference>
<keyword evidence="3" id="KW-1185">Reference proteome</keyword>
<dbReference type="Proteomes" id="UP000605990">
    <property type="component" value="Unassembled WGS sequence"/>
</dbReference>
<evidence type="ECO:0000313" key="3">
    <source>
        <dbReference type="Proteomes" id="UP000605990"/>
    </source>
</evidence>
<name>A0ABR7IV10_9FLAO</name>
<evidence type="ECO:0000313" key="2">
    <source>
        <dbReference type="EMBL" id="MBC5833631.1"/>
    </source>
</evidence>
<comment type="caution">
    <text evidence="2">The sequence shown here is derived from an EMBL/GenBank/DDBJ whole genome shotgun (WGS) entry which is preliminary data.</text>
</comment>
<dbReference type="EMBL" id="JACRUN010000001">
    <property type="protein sequence ID" value="MBC5833631.1"/>
    <property type="molecule type" value="Genomic_DNA"/>
</dbReference>
<accession>A0ABR7IV10</accession>
<dbReference type="InterPro" id="IPR035093">
    <property type="entry name" value="RelE/ParE_toxin_dom_sf"/>
</dbReference>
<organism evidence="2 3">
    <name type="scientific">Flavobacterium bernardetii</name>
    <dbReference type="NCBI Taxonomy" id="2813823"/>
    <lineage>
        <taxon>Bacteria</taxon>
        <taxon>Pseudomonadati</taxon>
        <taxon>Bacteroidota</taxon>
        <taxon>Flavobacteriia</taxon>
        <taxon>Flavobacteriales</taxon>
        <taxon>Flavobacteriaceae</taxon>
        <taxon>Flavobacterium</taxon>
    </lineage>
</organism>
<dbReference type="Gene3D" id="3.30.2310.20">
    <property type="entry name" value="RelE-like"/>
    <property type="match status" value="1"/>
</dbReference>
<reference evidence="2 3" key="1">
    <citation type="submission" date="2020-08" db="EMBL/GenBank/DDBJ databases">
        <title>Description of novel Flavobacterium F-408 isolate.</title>
        <authorList>
            <person name="Saticioglu I.B."/>
            <person name="Duman M."/>
            <person name="Altun S."/>
        </authorList>
    </citation>
    <scope>NUCLEOTIDE SEQUENCE [LARGE SCALE GENOMIC DNA]</scope>
    <source>
        <strain evidence="2 3">F-408</strain>
    </source>
</reference>
<sequence length="98" mass="11610">MSYSVFFEPNAINDIQEAVSYYDLKKEGLGEVFYNSLENAIETIVINPNFQIRYKDYIGLPLKKFPFIVFYYIKEESKKIHIISIFNTSKNPNTYYDL</sequence>
<gene>
    <name evidence="2" type="ORF">H8R27_01910</name>
</gene>
<proteinExistence type="predicted"/>
<keyword evidence="1" id="KW-1277">Toxin-antitoxin system</keyword>